<comment type="caution">
    <text evidence="1">The sequence shown here is derived from an EMBL/GenBank/DDBJ whole genome shotgun (WGS) entry which is preliminary data.</text>
</comment>
<evidence type="ECO:0000313" key="2">
    <source>
        <dbReference type="Proteomes" id="UP001265746"/>
    </source>
</evidence>
<keyword evidence="2" id="KW-1185">Reference proteome</keyword>
<proteinExistence type="predicted"/>
<dbReference type="Pfam" id="PF21858">
    <property type="entry name" value="DUF6914"/>
    <property type="match status" value="1"/>
</dbReference>
<accession>A0AAD9W7J8</accession>
<dbReference type="Proteomes" id="UP001265746">
    <property type="component" value="Unassembled WGS sequence"/>
</dbReference>
<dbReference type="AlphaFoldDB" id="A0AAD9W7J8"/>
<evidence type="ECO:0000313" key="1">
    <source>
        <dbReference type="EMBL" id="KAK2609851.1"/>
    </source>
</evidence>
<sequence>MARNKNRLYIAIYPSGRGENRYHWALMIGPKAENGVVRGQRHHVKNQMLGGWSYASNQVRDVRVTVQLLARVTIAKIEDESRLIEIIQNVPVDPGDWHGRDNGSEPEWGCRIWLLAALRSIRDDPCVLGTNVFSDIDGPEGILETAKGFVEGKIASGRYDSHAMEPKPLLDLMTGKETYAGINLKAKL</sequence>
<gene>
    <name evidence="1" type="ORF">N8I77_003328</name>
</gene>
<dbReference type="EMBL" id="JAUJFL010000002">
    <property type="protein sequence ID" value="KAK2609851.1"/>
    <property type="molecule type" value="Genomic_DNA"/>
</dbReference>
<organism evidence="1 2">
    <name type="scientific">Phomopsis amygdali</name>
    <name type="common">Fusicoccum amygdali</name>
    <dbReference type="NCBI Taxonomy" id="1214568"/>
    <lineage>
        <taxon>Eukaryota</taxon>
        <taxon>Fungi</taxon>
        <taxon>Dikarya</taxon>
        <taxon>Ascomycota</taxon>
        <taxon>Pezizomycotina</taxon>
        <taxon>Sordariomycetes</taxon>
        <taxon>Sordariomycetidae</taxon>
        <taxon>Diaporthales</taxon>
        <taxon>Diaporthaceae</taxon>
        <taxon>Diaporthe</taxon>
    </lineage>
</organism>
<protein>
    <submittedName>
        <fullName evidence="1">Uncharacterized protein</fullName>
    </submittedName>
</protein>
<reference evidence="1" key="1">
    <citation type="submission" date="2023-06" db="EMBL/GenBank/DDBJ databases">
        <authorList>
            <person name="Noh H."/>
        </authorList>
    </citation>
    <scope>NUCLEOTIDE SEQUENCE</scope>
    <source>
        <strain evidence="1">DUCC20226</strain>
    </source>
</reference>
<dbReference type="InterPro" id="IPR054208">
    <property type="entry name" value="DUF6914"/>
</dbReference>
<name>A0AAD9W7J8_PHOAM</name>